<feature type="signal peptide" evidence="1">
    <location>
        <begin position="1"/>
        <end position="16"/>
    </location>
</feature>
<name>A0ABX8TCF0_9CAUL</name>
<keyword evidence="3" id="KW-1185">Reference proteome</keyword>
<dbReference type="RefSeq" id="WP_219354545.1">
    <property type="nucleotide sequence ID" value="NZ_CP080034.1"/>
</dbReference>
<feature type="chain" id="PRO_5045973629" evidence="1">
    <location>
        <begin position="17"/>
        <end position="128"/>
    </location>
</feature>
<dbReference type="GeneID" id="94375462"/>
<evidence type="ECO:0000313" key="3">
    <source>
        <dbReference type="Proteomes" id="UP000824334"/>
    </source>
</evidence>
<accession>A0ABX8TCF0</accession>
<dbReference type="InterPro" id="IPR010319">
    <property type="entry name" value="Transglutaminase-like_Cys_pept"/>
</dbReference>
<dbReference type="EMBL" id="CP080034">
    <property type="protein sequence ID" value="QYC08846.1"/>
    <property type="molecule type" value="Genomic_DNA"/>
</dbReference>
<gene>
    <name evidence="2" type="ORF">KWG56_09305</name>
</gene>
<proteinExistence type="predicted"/>
<protein>
    <submittedName>
        <fullName evidence="2">Transglutaminase-like cysteine peptidase</fullName>
    </submittedName>
</protein>
<dbReference type="Proteomes" id="UP000824334">
    <property type="component" value="Chromosome"/>
</dbReference>
<keyword evidence="1" id="KW-0732">Signal</keyword>
<evidence type="ECO:0000256" key="1">
    <source>
        <dbReference type="SAM" id="SignalP"/>
    </source>
</evidence>
<organism evidence="2 3">
    <name type="scientific">Brevundimonas nasdae</name>
    <dbReference type="NCBI Taxonomy" id="172043"/>
    <lineage>
        <taxon>Bacteria</taxon>
        <taxon>Pseudomonadati</taxon>
        <taxon>Pseudomonadota</taxon>
        <taxon>Alphaproteobacteria</taxon>
        <taxon>Caulobacterales</taxon>
        <taxon>Caulobacteraceae</taxon>
        <taxon>Brevundimonas</taxon>
    </lineage>
</organism>
<reference evidence="2 3" key="1">
    <citation type="submission" date="2021-07" db="EMBL/GenBank/DDBJ databases">
        <title>Isolation and characterization of bacteria from a gold mining with a capacity of golden bioaccumulation.</title>
        <authorList>
            <person name="Yang X.J."/>
        </authorList>
    </citation>
    <scope>NUCLEOTIDE SEQUENCE [LARGE SCALE GENOMIC DNA]</scope>
    <source>
        <strain evidence="2 3">Au29</strain>
    </source>
</reference>
<dbReference type="Pfam" id="PF06035">
    <property type="entry name" value="Peptidase_C93"/>
    <property type="match status" value="1"/>
</dbReference>
<sequence>MFSIAIWMALVCSVLAATGSEQRLMERINQAVNRELSFQPDEEQYGRDVIAVEPSSKRGDCDDYVFTKLARLFQAGFPGERMAVLRVTNEKGAPHAVLIIDGDWVLDNRFAWIEHKATLERYGYRFPL</sequence>
<evidence type="ECO:0000313" key="2">
    <source>
        <dbReference type="EMBL" id="QYC08846.1"/>
    </source>
</evidence>